<reference evidence="2" key="1">
    <citation type="submission" date="2022-08" db="EMBL/GenBank/DDBJ databases">
        <authorList>
            <consortium name="DOE Joint Genome Institute"/>
            <person name="Min B."/>
            <person name="Riley R."/>
            <person name="Sierra-Patev S."/>
            <person name="Naranjo-Ortiz M."/>
            <person name="Looney B."/>
            <person name="Konkel Z."/>
            <person name="Slot J.C."/>
            <person name="Sakamoto Y."/>
            <person name="Steenwyk J.L."/>
            <person name="Rokas A."/>
            <person name="Carro J."/>
            <person name="Camarero S."/>
            <person name="Ferreira P."/>
            <person name="Molpeceres G."/>
            <person name="Ruiz-Duenas F.J."/>
            <person name="Serrano A."/>
            <person name="Henrissat B."/>
            <person name="Drula E."/>
            <person name="Hughes K.W."/>
            <person name="Mata J.L."/>
            <person name="Ishikawa N.K."/>
            <person name="Vargas-Isla R."/>
            <person name="Ushijima S."/>
            <person name="Smith C.A."/>
            <person name="Ahrendt S."/>
            <person name="Andreopoulos W."/>
            <person name="He G."/>
            <person name="Labutti K."/>
            <person name="Lipzen A."/>
            <person name="Ng V."/>
            <person name="Sandor L."/>
            <person name="Barry K."/>
            <person name="Martinez A.T."/>
            <person name="Xiao Y."/>
            <person name="Gibbons J.G."/>
            <person name="Terashima K."/>
            <person name="Hibbett D.S."/>
            <person name="Grigoriev I.V."/>
        </authorList>
    </citation>
    <scope>NUCLEOTIDE SEQUENCE</scope>
    <source>
        <strain evidence="2">TFB9207</strain>
    </source>
</reference>
<name>A0AA38PKK1_9AGAR</name>
<proteinExistence type="predicted"/>
<dbReference type="EMBL" id="MU805949">
    <property type="protein sequence ID" value="KAJ3844655.1"/>
    <property type="molecule type" value="Genomic_DNA"/>
</dbReference>
<feature type="region of interest" description="Disordered" evidence="1">
    <location>
        <begin position="67"/>
        <end position="106"/>
    </location>
</feature>
<organism evidence="2 3">
    <name type="scientific">Lentinula raphanica</name>
    <dbReference type="NCBI Taxonomy" id="153919"/>
    <lineage>
        <taxon>Eukaryota</taxon>
        <taxon>Fungi</taxon>
        <taxon>Dikarya</taxon>
        <taxon>Basidiomycota</taxon>
        <taxon>Agaricomycotina</taxon>
        <taxon>Agaricomycetes</taxon>
        <taxon>Agaricomycetidae</taxon>
        <taxon>Agaricales</taxon>
        <taxon>Marasmiineae</taxon>
        <taxon>Omphalotaceae</taxon>
        <taxon>Lentinula</taxon>
    </lineage>
</organism>
<keyword evidence="3" id="KW-1185">Reference proteome</keyword>
<gene>
    <name evidence="2" type="ORF">F5878DRAFT_655675</name>
</gene>
<protein>
    <submittedName>
        <fullName evidence="2">Uncharacterized protein</fullName>
    </submittedName>
</protein>
<evidence type="ECO:0000313" key="2">
    <source>
        <dbReference type="EMBL" id="KAJ3844655.1"/>
    </source>
</evidence>
<sequence length="470" mass="52484">MTDFPNHFESPNTSITSSNQELHMSGMNEDFSVDVARDDQARTILSLDPSISNFEENHTPTGIADYYGRPLHPETPTPRSAHAWPFSSSTPMRASAPPVETSPLPREVEPLVPPIVIDNLAKDFQLTEEQRKILHTFVGFGSVGEGLTRPDMLTRMFMLAVTFNLENTRPKDDVTDMQTMRGMMKDLKIRLEQSFSLTATQTKNIRIIAQEKIYDPMRTHYLGINDDVFNHIRDHADEMHFANIFGCPAYEVILERAVKKVCSSVRNGFRQYLRDSVSQGTSAAKFTHEMNKIYRRAGGPQYNDRLILIRNRRFIYDNQNVLWLEEDGSDTITPDLEGQGSQTDPRGENSSEPPAKKRKTLKQTAGGRVPKGQDFWSLVDAWYQEKKSLGKKITDAGWKQLIEDYIRFDEAGFRNPASNVSGVRLPLGPMAVPPQNPQPLNQGSAMTATMGAGVGGLGSSALAYLNGGGS</sequence>
<feature type="region of interest" description="Disordered" evidence="1">
    <location>
        <begin position="332"/>
        <end position="369"/>
    </location>
</feature>
<feature type="compositionally biased region" description="Polar residues" evidence="1">
    <location>
        <begin position="339"/>
        <end position="352"/>
    </location>
</feature>
<dbReference type="AlphaFoldDB" id="A0AA38PKK1"/>
<dbReference type="Proteomes" id="UP001163846">
    <property type="component" value="Unassembled WGS sequence"/>
</dbReference>
<evidence type="ECO:0000313" key="3">
    <source>
        <dbReference type="Proteomes" id="UP001163846"/>
    </source>
</evidence>
<accession>A0AA38PKK1</accession>
<evidence type="ECO:0000256" key="1">
    <source>
        <dbReference type="SAM" id="MobiDB-lite"/>
    </source>
</evidence>
<comment type="caution">
    <text evidence="2">The sequence shown here is derived from an EMBL/GenBank/DDBJ whole genome shotgun (WGS) entry which is preliminary data.</text>
</comment>